<dbReference type="EMBL" id="LAZR01015538">
    <property type="protein sequence ID" value="KKM08711.1"/>
    <property type="molecule type" value="Genomic_DNA"/>
</dbReference>
<comment type="caution">
    <text evidence="2">The sequence shown here is derived from an EMBL/GenBank/DDBJ whole genome shotgun (WGS) entry which is preliminary data.</text>
</comment>
<proteinExistence type="predicted"/>
<keyword evidence="1" id="KW-0472">Membrane</keyword>
<gene>
    <name evidence="2" type="ORF">LCGC14_1723350</name>
</gene>
<evidence type="ECO:0000313" key="2">
    <source>
        <dbReference type="EMBL" id="KKM08711.1"/>
    </source>
</evidence>
<keyword evidence="1" id="KW-1133">Transmembrane helix</keyword>
<organism evidence="2">
    <name type="scientific">marine sediment metagenome</name>
    <dbReference type="NCBI Taxonomy" id="412755"/>
    <lineage>
        <taxon>unclassified sequences</taxon>
        <taxon>metagenomes</taxon>
        <taxon>ecological metagenomes</taxon>
    </lineage>
</organism>
<sequence length="75" mass="7894">MSCGGTVPGGAGSIDLEKELIDSNLRVMAIQTGFLDQVGGTLQFGKRVDLFWLAGAVIVAAVIISVTIFGKKKKR</sequence>
<reference evidence="2" key="1">
    <citation type="journal article" date="2015" name="Nature">
        <title>Complex archaea that bridge the gap between prokaryotes and eukaryotes.</title>
        <authorList>
            <person name="Spang A."/>
            <person name="Saw J.H."/>
            <person name="Jorgensen S.L."/>
            <person name="Zaremba-Niedzwiedzka K."/>
            <person name="Martijn J."/>
            <person name="Lind A.E."/>
            <person name="van Eijk R."/>
            <person name="Schleper C."/>
            <person name="Guy L."/>
            <person name="Ettema T.J."/>
        </authorList>
    </citation>
    <scope>NUCLEOTIDE SEQUENCE</scope>
</reference>
<accession>A0A0F9HBV2</accession>
<protein>
    <submittedName>
        <fullName evidence="2">Uncharacterized protein</fullName>
    </submittedName>
</protein>
<feature type="transmembrane region" description="Helical" evidence="1">
    <location>
        <begin position="50"/>
        <end position="70"/>
    </location>
</feature>
<keyword evidence="1" id="KW-0812">Transmembrane</keyword>
<evidence type="ECO:0000256" key="1">
    <source>
        <dbReference type="SAM" id="Phobius"/>
    </source>
</evidence>
<name>A0A0F9HBV2_9ZZZZ</name>
<dbReference type="AlphaFoldDB" id="A0A0F9HBV2"/>